<keyword evidence="2" id="KW-0472">Membrane</keyword>
<dbReference type="NCBIfam" id="NF038083">
    <property type="entry name" value="CU044_5270_fam"/>
    <property type="match status" value="1"/>
</dbReference>
<accession>A0ABW4G823</accession>
<name>A0ABW4G823_9ACTN</name>
<dbReference type="RefSeq" id="WP_219530608.1">
    <property type="nucleotide sequence ID" value="NZ_JAHKRM010000009.1"/>
</dbReference>
<dbReference type="Proteomes" id="UP001597097">
    <property type="component" value="Unassembled WGS sequence"/>
</dbReference>
<feature type="region of interest" description="Disordered" evidence="1">
    <location>
        <begin position="113"/>
        <end position="158"/>
    </location>
</feature>
<reference evidence="4" key="1">
    <citation type="journal article" date="2019" name="Int. J. Syst. Evol. Microbiol.">
        <title>The Global Catalogue of Microorganisms (GCM) 10K type strain sequencing project: providing services to taxonomists for standard genome sequencing and annotation.</title>
        <authorList>
            <consortium name="The Broad Institute Genomics Platform"/>
            <consortium name="The Broad Institute Genome Sequencing Center for Infectious Disease"/>
            <person name="Wu L."/>
            <person name="Ma J."/>
        </authorList>
    </citation>
    <scope>NUCLEOTIDE SEQUENCE [LARGE SCALE GENOMIC DNA]</scope>
    <source>
        <strain evidence="4">CGMCC 1.15399</strain>
    </source>
</reference>
<dbReference type="InterPro" id="IPR047789">
    <property type="entry name" value="CU044_5270-like"/>
</dbReference>
<feature type="compositionally biased region" description="Basic and acidic residues" evidence="1">
    <location>
        <begin position="113"/>
        <end position="128"/>
    </location>
</feature>
<comment type="caution">
    <text evidence="3">The sequence shown here is derived from an EMBL/GenBank/DDBJ whole genome shotgun (WGS) entry which is preliminary data.</text>
</comment>
<keyword evidence="2" id="KW-0812">Transmembrane</keyword>
<gene>
    <name evidence="3" type="ORF">ACFSJ0_16815</name>
</gene>
<evidence type="ECO:0000313" key="4">
    <source>
        <dbReference type="Proteomes" id="UP001597097"/>
    </source>
</evidence>
<dbReference type="EMBL" id="JBHUCM010000014">
    <property type="protein sequence ID" value="MFD1538720.1"/>
    <property type="molecule type" value="Genomic_DNA"/>
</dbReference>
<organism evidence="3 4">
    <name type="scientific">Nonomuraea guangzhouensis</name>
    <dbReference type="NCBI Taxonomy" id="1291555"/>
    <lineage>
        <taxon>Bacteria</taxon>
        <taxon>Bacillati</taxon>
        <taxon>Actinomycetota</taxon>
        <taxon>Actinomycetes</taxon>
        <taxon>Streptosporangiales</taxon>
        <taxon>Streptosporangiaceae</taxon>
        <taxon>Nonomuraea</taxon>
    </lineage>
</organism>
<protein>
    <submittedName>
        <fullName evidence="3">CU044_5270 family protein</fullName>
    </submittedName>
</protein>
<feature type="transmembrane region" description="Helical" evidence="2">
    <location>
        <begin position="49"/>
        <end position="69"/>
    </location>
</feature>
<evidence type="ECO:0000256" key="2">
    <source>
        <dbReference type="SAM" id="Phobius"/>
    </source>
</evidence>
<proteinExistence type="predicted"/>
<keyword evidence="2" id="KW-1133">Transmembrane helix</keyword>
<evidence type="ECO:0000256" key="1">
    <source>
        <dbReference type="SAM" id="MobiDB-lite"/>
    </source>
</evidence>
<keyword evidence="4" id="KW-1185">Reference proteome</keyword>
<evidence type="ECO:0000313" key="3">
    <source>
        <dbReference type="EMBL" id="MFD1538720.1"/>
    </source>
</evidence>
<sequence length="319" mass="34811">MNELTDLTELRDLFADKARPTADRLSPARTALLTEARTKRRPRARAVGLRRLVLAGGLVAAMTAGMIAVQTFKPAAPASAAEVLRLAAEAASATPWPEPRDDQYLHYEQIAESRPEKGVPDPGTRRINGEFWDSVDGSRPRLSWGKPEKSNPLPGRGAYKELETRCSGFGGPTYADLRGWPTDQEQLRHKLAEYGRKMVLKKDTATQIWRAGTGVLGRPMPPKLQAAIFKIAATLPGIETEELKDATGKTGIAVTRVDNLGGGGAISRESFIFDKTSYVFLGGQELVPGRGREVWSITRPQITDALPAWSKSLKPRNCG</sequence>